<name>A0A816KHH1_BRANA</name>
<evidence type="ECO:0000313" key="1">
    <source>
        <dbReference type="EMBL" id="CAF1920109.1"/>
    </source>
</evidence>
<proteinExistence type="predicted"/>
<accession>A0A816KHH1</accession>
<organism evidence="1">
    <name type="scientific">Brassica napus</name>
    <name type="common">Rape</name>
    <dbReference type="NCBI Taxonomy" id="3708"/>
    <lineage>
        <taxon>Eukaryota</taxon>
        <taxon>Viridiplantae</taxon>
        <taxon>Streptophyta</taxon>
        <taxon>Embryophyta</taxon>
        <taxon>Tracheophyta</taxon>
        <taxon>Spermatophyta</taxon>
        <taxon>Magnoliopsida</taxon>
        <taxon>eudicotyledons</taxon>
        <taxon>Gunneridae</taxon>
        <taxon>Pentapetalae</taxon>
        <taxon>rosids</taxon>
        <taxon>malvids</taxon>
        <taxon>Brassicales</taxon>
        <taxon>Brassicaceae</taxon>
        <taxon>Brassiceae</taxon>
        <taxon>Brassica</taxon>
    </lineage>
</organism>
<dbReference type="Proteomes" id="UP001295469">
    <property type="component" value="Chromosome C02"/>
</dbReference>
<sequence length="123" mass="14426">MEPLFLSLYEASGGLLSVLPLCFTDQCWCFSAQRCKTSCRFFYSYALKFCCLMSFFYVCSWQTTLWWWNNVDFKAREAMTQPRSRSRSDEFHRIKDLFIGKEKRKNAFSEQSGRSGSVVLNAT</sequence>
<protein>
    <submittedName>
        <fullName evidence="1">(rape) hypothetical protein</fullName>
    </submittedName>
</protein>
<dbReference type="AlphaFoldDB" id="A0A816KHH1"/>
<reference evidence="1" key="1">
    <citation type="submission" date="2021-01" db="EMBL/GenBank/DDBJ databases">
        <authorList>
            <consortium name="Genoscope - CEA"/>
            <person name="William W."/>
        </authorList>
    </citation>
    <scope>NUCLEOTIDE SEQUENCE</scope>
</reference>
<dbReference type="EMBL" id="HG994366">
    <property type="protein sequence ID" value="CAF1920109.1"/>
    <property type="molecule type" value="Genomic_DNA"/>
</dbReference>
<gene>
    <name evidence="1" type="ORF">DARMORV10_C02P52530.1</name>
</gene>